<dbReference type="Proteomes" id="UP000244880">
    <property type="component" value="Unassembled WGS sequence"/>
</dbReference>
<dbReference type="InterPro" id="IPR000415">
    <property type="entry name" value="Nitroreductase-like"/>
</dbReference>
<dbReference type="InterPro" id="IPR006311">
    <property type="entry name" value="TAT_signal"/>
</dbReference>
<accession>A0A2R8BG92</accession>
<organism evidence="2 3">
    <name type="scientific">Ascidiaceihabitans donghaensis</name>
    <dbReference type="NCBI Taxonomy" id="1510460"/>
    <lineage>
        <taxon>Bacteria</taxon>
        <taxon>Pseudomonadati</taxon>
        <taxon>Pseudomonadota</taxon>
        <taxon>Alphaproteobacteria</taxon>
        <taxon>Rhodobacterales</taxon>
        <taxon>Paracoccaceae</taxon>
        <taxon>Ascidiaceihabitans</taxon>
    </lineage>
</organism>
<dbReference type="EC" id="1.-.-.-" evidence="2"/>
<dbReference type="RefSeq" id="WP_108829029.1">
    <property type="nucleotide sequence ID" value="NZ_OMOR01000001.1"/>
</dbReference>
<dbReference type="PROSITE" id="PS51318">
    <property type="entry name" value="TAT"/>
    <property type="match status" value="1"/>
</dbReference>
<keyword evidence="3" id="KW-1185">Reference proteome</keyword>
<keyword evidence="1" id="KW-0732">Signal</keyword>
<evidence type="ECO:0000256" key="1">
    <source>
        <dbReference type="SAM" id="SignalP"/>
    </source>
</evidence>
<reference evidence="2 3" key="1">
    <citation type="submission" date="2018-03" db="EMBL/GenBank/DDBJ databases">
        <authorList>
            <person name="Keele B.F."/>
        </authorList>
    </citation>
    <scope>NUCLEOTIDE SEQUENCE [LARGE SCALE GENOMIC DNA]</scope>
    <source>
        <strain evidence="2 3">CECT 8599</strain>
    </source>
</reference>
<evidence type="ECO:0000313" key="2">
    <source>
        <dbReference type="EMBL" id="SPH22025.1"/>
    </source>
</evidence>
<gene>
    <name evidence="2" type="primary">acg</name>
    <name evidence="2" type="ORF">ASD8599_02771</name>
</gene>
<sequence>MPVSRRKAIALIGGGAVLAATAAVATFWGTRTPHAALAPWDLAGGYDDPRLNAVSFGLLAPNPHNLQPWVIELVGDDGLLLHHDTSKRLPETDPLDRQIMIGMGCVLEQTRIAASAMGYSVDMQPFPDGANGPVAALTFASGGNADPLVAGIMNRRSCKEPFEDKPVPENLAEKLAAFADIYTDPAVVETLRKLTFDAWQVEYETPRTLQESIDLMRMGKSEINASPDGLDIGGGFLESAMALGMLSREDLATPGTYSFEEGVRMYKTMLEATPAYAVLTSKTNTRADQLDAGARWLRLNLATTQAGLALHPVSQCLQEYPEMHDHYAAAHEIFAGPGETVQMLGRLGYGPTIPRTPRWALEHKLKHA</sequence>
<dbReference type="OrthoDB" id="8156917at2"/>
<evidence type="ECO:0000313" key="3">
    <source>
        <dbReference type="Proteomes" id="UP000244880"/>
    </source>
</evidence>
<dbReference type="SUPFAM" id="SSF55469">
    <property type="entry name" value="FMN-dependent nitroreductase-like"/>
    <property type="match status" value="1"/>
</dbReference>
<proteinExistence type="predicted"/>
<protein>
    <submittedName>
        <fullName evidence="2">NAD(P)H nitroreductase acg</fullName>
        <ecNumber evidence="2">1.-.-.-</ecNumber>
    </submittedName>
</protein>
<dbReference type="GO" id="GO:0016491">
    <property type="term" value="F:oxidoreductase activity"/>
    <property type="evidence" value="ECO:0007669"/>
    <property type="project" value="UniProtKB-KW"/>
</dbReference>
<feature type="signal peptide" evidence="1">
    <location>
        <begin position="1"/>
        <end position="22"/>
    </location>
</feature>
<dbReference type="EMBL" id="OMOR01000001">
    <property type="protein sequence ID" value="SPH22025.1"/>
    <property type="molecule type" value="Genomic_DNA"/>
</dbReference>
<dbReference type="Gene3D" id="3.40.109.10">
    <property type="entry name" value="NADH Oxidase"/>
    <property type="match status" value="1"/>
</dbReference>
<name>A0A2R8BG92_9RHOB</name>
<keyword evidence="2" id="KW-0560">Oxidoreductase</keyword>
<dbReference type="AlphaFoldDB" id="A0A2R8BG92"/>
<feature type="chain" id="PRO_5015345014" evidence="1">
    <location>
        <begin position="23"/>
        <end position="368"/>
    </location>
</feature>
<dbReference type="NCBIfam" id="NF047509">
    <property type="entry name" value="Rv3131_FMN_oxido"/>
    <property type="match status" value="1"/>
</dbReference>